<evidence type="ECO:0000259" key="6">
    <source>
        <dbReference type="Pfam" id="PF06664"/>
    </source>
</evidence>
<name>R4UKY6_COPFO</name>
<evidence type="ECO:0000313" key="7">
    <source>
        <dbReference type="EMBL" id="AGM32799.1"/>
    </source>
</evidence>
<dbReference type="InterPro" id="IPR047843">
    <property type="entry name" value="WLS-like_TM"/>
</dbReference>
<organism evidence="7">
    <name type="scientific">Coptotermes formosanus</name>
    <name type="common">Formosan subterranean termite</name>
    <dbReference type="NCBI Taxonomy" id="36987"/>
    <lineage>
        <taxon>Eukaryota</taxon>
        <taxon>Metazoa</taxon>
        <taxon>Ecdysozoa</taxon>
        <taxon>Arthropoda</taxon>
        <taxon>Hexapoda</taxon>
        <taxon>Insecta</taxon>
        <taxon>Pterygota</taxon>
        <taxon>Neoptera</taxon>
        <taxon>Polyneoptera</taxon>
        <taxon>Dictyoptera</taxon>
        <taxon>Blattodea</taxon>
        <taxon>Blattoidea</taxon>
        <taxon>Termitoidae</taxon>
        <taxon>Rhinotermitidae</taxon>
        <taxon>Coptotermes</taxon>
    </lineage>
</organism>
<dbReference type="GO" id="GO:0015643">
    <property type="term" value="F:toxic substance binding"/>
    <property type="evidence" value="ECO:0007669"/>
    <property type="project" value="InterPro"/>
</dbReference>
<feature type="transmembrane region" description="Helical" evidence="5">
    <location>
        <begin position="90"/>
        <end position="114"/>
    </location>
</feature>
<dbReference type="Pfam" id="PF06664">
    <property type="entry name" value="WLS-like_TM"/>
    <property type="match status" value="1"/>
</dbReference>
<keyword evidence="3 5" id="KW-1133">Transmembrane helix</keyword>
<dbReference type="PANTHER" id="PTHR31918">
    <property type="entry name" value="TRANSMEMBRANE PROTEIN 181"/>
    <property type="match status" value="1"/>
</dbReference>
<keyword evidence="4 5" id="KW-0472">Membrane</keyword>
<keyword evidence="2 5" id="KW-0812">Transmembrane</keyword>
<reference evidence="7" key="1">
    <citation type="submission" date="2013-03" db="EMBL/GenBank/DDBJ databases">
        <title>Immune-Related transcriptome of Coptotermes formosanus Shiraki workers: the defense mechanism.</title>
        <authorList>
            <person name="Hussain A."/>
            <person name="Li Y.F."/>
            <person name="Wen S.Y."/>
        </authorList>
    </citation>
    <scope>NUCLEOTIDE SEQUENCE</scope>
</reference>
<dbReference type="PANTHER" id="PTHR31918:SF1">
    <property type="entry name" value="TRANSMEMBRANE PROTEIN 181"/>
    <property type="match status" value="1"/>
</dbReference>
<evidence type="ECO:0000256" key="1">
    <source>
        <dbReference type="ARBA" id="ARBA00004141"/>
    </source>
</evidence>
<protein>
    <submittedName>
        <fullName evidence="7">Wnt-binding factor</fullName>
    </submittedName>
</protein>
<evidence type="ECO:0000256" key="3">
    <source>
        <dbReference type="ARBA" id="ARBA00022989"/>
    </source>
</evidence>
<comment type="subcellular location">
    <subcellularLocation>
        <location evidence="1">Membrane</location>
        <topology evidence="1">Multi-pass membrane protein</topology>
    </subcellularLocation>
</comment>
<evidence type="ECO:0000256" key="2">
    <source>
        <dbReference type="ARBA" id="ARBA00022692"/>
    </source>
</evidence>
<dbReference type="AlphaFoldDB" id="R4UKY6"/>
<dbReference type="GO" id="GO:0016020">
    <property type="term" value="C:membrane"/>
    <property type="evidence" value="ECO:0007669"/>
    <property type="project" value="UniProtKB-SubCell"/>
</dbReference>
<evidence type="ECO:0000256" key="5">
    <source>
        <dbReference type="SAM" id="Phobius"/>
    </source>
</evidence>
<feature type="domain" description="Wntless-like transmembrane" evidence="6">
    <location>
        <begin position="87"/>
        <end position="148"/>
    </location>
</feature>
<proteinExistence type="evidence at transcript level"/>
<sequence length="148" mass="16872">MERKPGIEPSKGGCSILVEGSKKVAVGRLYSQTFQPMAPKFIDPILSEPMILYTDSGIDYNYVSVQLSFLNVMDEYNSVKVLFNVGNAEFVVYSMIFRVLFSLSMLVFLILLLLRLRSSKTSSWHLEQKITISLLFSLALYNNPFLWI</sequence>
<accession>R4UKY6</accession>
<evidence type="ECO:0000256" key="4">
    <source>
        <dbReference type="ARBA" id="ARBA00023136"/>
    </source>
</evidence>
<dbReference type="InterPro" id="IPR040416">
    <property type="entry name" value="TMEM181"/>
</dbReference>
<dbReference type="EMBL" id="KC740975">
    <property type="protein sequence ID" value="AGM32799.1"/>
    <property type="molecule type" value="mRNA"/>
</dbReference>